<keyword evidence="1" id="KW-1133">Transmembrane helix</keyword>
<feature type="transmembrane region" description="Helical" evidence="1">
    <location>
        <begin position="150"/>
        <end position="171"/>
    </location>
</feature>
<accession>A0A426UST2</accession>
<protein>
    <submittedName>
        <fullName evidence="2">Uncharacterized protein</fullName>
    </submittedName>
</protein>
<reference evidence="2 3" key="1">
    <citation type="submission" date="2018-12" db="EMBL/GenBank/DDBJ databases">
        <title>Glycomyces sp. YIM 121974 draft genome.</title>
        <authorList>
            <person name="Li Q."/>
        </authorList>
    </citation>
    <scope>NUCLEOTIDE SEQUENCE [LARGE SCALE GENOMIC DNA]</scope>
    <source>
        <strain evidence="2 3">YIM 121974</strain>
    </source>
</reference>
<comment type="caution">
    <text evidence="2">The sequence shown here is derived from an EMBL/GenBank/DDBJ whole genome shotgun (WGS) entry which is preliminary data.</text>
</comment>
<keyword evidence="3" id="KW-1185">Reference proteome</keyword>
<feature type="transmembrane region" description="Helical" evidence="1">
    <location>
        <begin position="90"/>
        <end position="111"/>
    </location>
</feature>
<organism evidence="2 3">
    <name type="scientific">Glycomyces terrestris</name>
    <dbReference type="NCBI Taxonomy" id="2493553"/>
    <lineage>
        <taxon>Bacteria</taxon>
        <taxon>Bacillati</taxon>
        <taxon>Actinomycetota</taxon>
        <taxon>Actinomycetes</taxon>
        <taxon>Glycomycetales</taxon>
        <taxon>Glycomycetaceae</taxon>
        <taxon>Glycomyces</taxon>
    </lineage>
</organism>
<keyword evidence="1" id="KW-0812">Transmembrane</keyword>
<evidence type="ECO:0000313" key="3">
    <source>
        <dbReference type="Proteomes" id="UP000277256"/>
    </source>
</evidence>
<gene>
    <name evidence="2" type="ORF">EIW28_21520</name>
</gene>
<dbReference type="AlphaFoldDB" id="A0A426UST2"/>
<keyword evidence="1" id="KW-0472">Membrane</keyword>
<sequence>MPKAAAIQPNEWATVYDTFEPFEIGALNRVVLDYAHVELALANRWYRRTALGKAVAGLGFGFAIFSLCAAVALGILMLTGAVDNEALLPVAWAGAGLSACAVLGFFVPWLLTPYRQWDRTLNGITVMIVVIATLSLGAALFRTWESAPNAVLAAPFLLLTAFAVGTIVVHVRFRVTEKPPTVDVASLSPSDIEVLRKVRRRALKILRSRNVVAYKDFAGYDASSFDTASDGVPSDATGGQA</sequence>
<dbReference type="OrthoDB" id="5182281at2"/>
<dbReference type="EMBL" id="RSEB01000007">
    <property type="protein sequence ID" value="RRR96425.1"/>
    <property type="molecule type" value="Genomic_DNA"/>
</dbReference>
<evidence type="ECO:0000313" key="2">
    <source>
        <dbReference type="EMBL" id="RRR96425.1"/>
    </source>
</evidence>
<feature type="transmembrane region" description="Helical" evidence="1">
    <location>
        <begin position="123"/>
        <end position="144"/>
    </location>
</feature>
<evidence type="ECO:0000256" key="1">
    <source>
        <dbReference type="SAM" id="Phobius"/>
    </source>
</evidence>
<dbReference type="Proteomes" id="UP000277256">
    <property type="component" value="Unassembled WGS sequence"/>
</dbReference>
<name>A0A426UST2_9ACTN</name>
<feature type="transmembrane region" description="Helical" evidence="1">
    <location>
        <begin position="54"/>
        <end position="78"/>
    </location>
</feature>
<proteinExistence type="predicted"/>
<dbReference type="RefSeq" id="WP_125249781.1">
    <property type="nucleotide sequence ID" value="NZ_RSEB01000007.1"/>
</dbReference>